<comment type="caution">
    <text evidence="1">The sequence shown here is derived from an EMBL/GenBank/DDBJ whole genome shotgun (WGS) entry which is preliminary data.</text>
</comment>
<organism evidence="1">
    <name type="scientific">marine sediment metagenome</name>
    <dbReference type="NCBI Taxonomy" id="412755"/>
    <lineage>
        <taxon>unclassified sequences</taxon>
        <taxon>metagenomes</taxon>
        <taxon>ecological metagenomes</taxon>
    </lineage>
</organism>
<protein>
    <submittedName>
        <fullName evidence="1">Uncharacterized protein</fullName>
    </submittedName>
</protein>
<proteinExistence type="predicted"/>
<dbReference type="EMBL" id="BART01028344">
    <property type="protein sequence ID" value="GAG90168.1"/>
    <property type="molecule type" value="Genomic_DNA"/>
</dbReference>
<dbReference type="AlphaFoldDB" id="X1C122"/>
<reference evidence="1" key="1">
    <citation type="journal article" date="2014" name="Front. Microbiol.">
        <title>High frequency of phylogenetically diverse reductive dehalogenase-homologous genes in deep subseafloor sedimentary metagenomes.</title>
        <authorList>
            <person name="Kawai M."/>
            <person name="Futagami T."/>
            <person name="Toyoda A."/>
            <person name="Takaki Y."/>
            <person name="Nishi S."/>
            <person name="Hori S."/>
            <person name="Arai W."/>
            <person name="Tsubouchi T."/>
            <person name="Morono Y."/>
            <person name="Uchiyama I."/>
            <person name="Ito T."/>
            <person name="Fujiyama A."/>
            <person name="Inagaki F."/>
            <person name="Takami H."/>
        </authorList>
    </citation>
    <scope>NUCLEOTIDE SEQUENCE</scope>
    <source>
        <strain evidence="1">Expedition CK06-06</strain>
    </source>
</reference>
<name>X1C122_9ZZZZ</name>
<gene>
    <name evidence="1" type="ORF">S01H4_50005</name>
</gene>
<evidence type="ECO:0000313" key="1">
    <source>
        <dbReference type="EMBL" id="GAG90168.1"/>
    </source>
</evidence>
<accession>X1C122</accession>
<sequence>MTNQNQNLSEQFDLLDCEKPQLLRLKESYSELGMMSKFYKWLSKKLTGGKND</sequence>